<dbReference type="RefSeq" id="WP_377124086.1">
    <property type="nucleotide sequence ID" value="NZ_JBHUHN010000001.1"/>
</dbReference>
<name>A0ABW5XMG7_9SPHI</name>
<protein>
    <recommendedName>
        <fullName evidence="3">Lipoprotein</fullName>
    </recommendedName>
</protein>
<comment type="caution">
    <text evidence="1">The sequence shown here is derived from an EMBL/GenBank/DDBJ whole genome shotgun (WGS) entry which is preliminary data.</text>
</comment>
<dbReference type="PROSITE" id="PS51257">
    <property type="entry name" value="PROKAR_LIPOPROTEIN"/>
    <property type="match status" value="1"/>
</dbReference>
<organism evidence="1 2">
    <name type="scientific">Mucilaginibacter antarcticus</name>
    <dbReference type="NCBI Taxonomy" id="1855725"/>
    <lineage>
        <taxon>Bacteria</taxon>
        <taxon>Pseudomonadati</taxon>
        <taxon>Bacteroidota</taxon>
        <taxon>Sphingobacteriia</taxon>
        <taxon>Sphingobacteriales</taxon>
        <taxon>Sphingobacteriaceae</taxon>
        <taxon>Mucilaginibacter</taxon>
    </lineage>
</organism>
<keyword evidence="2" id="KW-1185">Reference proteome</keyword>
<sequence>MIKKLFALLLIVSLLGCEKKQEKVGGCGTGLCTLSFAILQVNYTDKDGNPVAVQNFTAVNQRTQQSVLPTNQHDLVVKGQYAITDDGAKDKFSNDGDEVVVSATYAPTGQTKTATFKISGGCNCHIEKLSGPQTIKFD</sequence>
<dbReference type="Proteomes" id="UP001597601">
    <property type="component" value="Unassembled WGS sequence"/>
</dbReference>
<evidence type="ECO:0000313" key="2">
    <source>
        <dbReference type="Proteomes" id="UP001597601"/>
    </source>
</evidence>
<accession>A0ABW5XMG7</accession>
<gene>
    <name evidence="1" type="ORF">ACFSYC_04805</name>
</gene>
<evidence type="ECO:0000313" key="1">
    <source>
        <dbReference type="EMBL" id="MFD2864001.1"/>
    </source>
</evidence>
<dbReference type="EMBL" id="JBHUON010000003">
    <property type="protein sequence ID" value="MFD2864001.1"/>
    <property type="molecule type" value="Genomic_DNA"/>
</dbReference>
<evidence type="ECO:0008006" key="3">
    <source>
        <dbReference type="Google" id="ProtNLM"/>
    </source>
</evidence>
<reference evidence="2" key="1">
    <citation type="journal article" date="2019" name="Int. J. Syst. Evol. Microbiol.">
        <title>The Global Catalogue of Microorganisms (GCM) 10K type strain sequencing project: providing services to taxonomists for standard genome sequencing and annotation.</title>
        <authorList>
            <consortium name="The Broad Institute Genomics Platform"/>
            <consortium name="The Broad Institute Genome Sequencing Center for Infectious Disease"/>
            <person name="Wu L."/>
            <person name="Ma J."/>
        </authorList>
    </citation>
    <scope>NUCLEOTIDE SEQUENCE [LARGE SCALE GENOMIC DNA]</scope>
    <source>
        <strain evidence="2">KCTC 52232</strain>
    </source>
</reference>
<proteinExistence type="predicted"/>